<sequence length="285" mass="31854">MTTNHLEKLDKALIRPGRVDMIVKFGLADAEMTTSIFRAIYAPYEGEAVIGKDSAAAKSDYIDPEEAQKQAEQAEKTRLETIERIGALAEQFAAKIPELEFSPAEIQGLLLKHKRDPEAVIDAADEWVVETRKEKKKKEIEDAEKRRDEEEKARKAEAKRIRKEERRKARKKRAKAKRRSNGESSGSDSSSDSDSDSDSEAANKERTKDEAKGDEGSKADAPKTDDKSEEKQTEDKKIDSEEKSKEKTEDETREGTKEGAKKDDAGDKKPKGTSDSGYDTPDQTS</sequence>
<evidence type="ECO:0000313" key="1">
    <source>
        <dbReference type="EMBL" id="KAJ3520954.1"/>
    </source>
</evidence>
<reference evidence="1" key="1">
    <citation type="submission" date="2022-08" db="EMBL/GenBank/DDBJ databases">
        <title>Genome Sequence of Fusarium decemcellulare.</title>
        <authorList>
            <person name="Buettner E."/>
        </authorList>
    </citation>
    <scope>NUCLEOTIDE SEQUENCE</scope>
    <source>
        <strain evidence="1">Babe19</strain>
    </source>
</reference>
<dbReference type="Proteomes" id="UP001148629">
    <property type="component" value="Unassembled WGS sequence"/>
</dbReference>
<dbReference type="EMBL" id="JANRMS010002784">
    <property type="protein sequence ID" value="KAJ3520954.1"/>
    <property type="molecule type" value="Genomic_DNA"/>
</dbReference>
<accession>A0ACC1RKY3</accession>
<organism evidence="1 2">
    <name type="scientific">Fusarium decemcellulare</name>
    <dbReference type="NCBI Taxonomy" id="57161"/>
    <lineage>
        <taxon>Eukaryota</taxon>
        <taxon>Fungi</taxon>
        <taxon>Dikarya</taxon>
        <taxon>Ascomycota</taxon>
        <taxon>Pezizomycotina</taxon>
        <taxon>Sordariomycetes</taxon>
        <taxon>Hypocreomycetidae</taxon>
        <taxon>Hypocreales</taxon>
        <taxon>Nectriaceae</taxon>
        <taxon>Fusarium</taxon>
        <taxon>Fusarium decemcellulare species complex</taxon>
    </lineage>
</organism>
<name>A0ACC1RKY3_9HYPO</name>
<proteinExistence type="predicted"/>
<evidence type="ECO:0000313" key="2">
    <source>
        <dbReference type="Proteomes" id="UP001148629"/>
    </source>
</evidence>
<keyword evidence="2" id="KW-1185">Reference proteome</keyword>
<gene>
    <name evidence="1" type="ORF">NM208_g13505</name>
</gene>
<protein>
    <submittedName>
        <fullName evidence="1">Uncharacterized protein</fullName>
    </submittedName>
</protein>
<comment type="caution">
    <text evidence="1">The sequence shown here is derived from an EMBL/GenBank/DDBJ whole genome shotgun (WGS) entry which is preliminary data.</text>
</comment>